<proteinExistence type="predicted"/>
<accession>A0A1T4LXU3</accession>
<reference evidence="1 2" key="1">
    <citation type="submission" date="2017-02" db="EMBL/GenBank/DDBJ databases">
        <authorList>
            <person name="Peterson S.W."/>
        </authorList>
    </citation>
    <scope>NUCLEOTIDE SEQUENCE [LARGE SCALE GENOMIC DNA]</scope>
    <source>
        <strain evidence="1 2">ATCC 43324</strain>
    </source>
</reference>
<gene>
    <name evidence="1" type="ORF">SAMN02745202_00554</name>
</gene>
<dbReference type="STRING" id="28136.SAMN02745202_00554"/>
<dbReference type="Proteomes" id="UP000190065">
    <property type="component" value="Unassembled WGS sequence"/>
</dbReference>
<protein>
    <submittedName>
        <fullName evidence="1">Uncharacterized protein</fullName>
    </submittedName>
</protein>
<organism evidence="1 2">
    <name type="scientific">Segatella oulorum</name>
    <dbReference type="NCBI Taxonomy" id="28136"/>
    <lineage>
        <taxon>Bacteria</taxon>
        <taxon>Pseudomonadati</taxon>
        <taxon>Bacteroidota</taxon>
        <taxon>Bacteroidia</taxon>
        <taxon>Bacteroidales</taxon>
        <taxon>Prevotellaceae</taxon>
        <taxon>Segatella</taxon>
    </lineage>
</organism>
<evidence type="ECO:0000313" key="1">
    <source>
        <dbReference type="EMBL" id="SJZ59487.1"/>
    </source>
</evidence>
<name>A0A1T4LXU3_9BACT</name>
<evidence type="ECO:0000313" key="2">
    <source>
        <dbReference type="Proteomes" id="UP000190065"/>
    </source>
</evidence>
<dbReference type="AlphaFoldDB" id="A0A1T4LXU3"/>
<sequence>MVYTHEKASAKCHKDILQMLKYAGRPRVKHIAVAFVQRLRRVECVCVCVCVFTLLFGSTK</sequence>
<dbReference type="EMBL" id="FUXK01000005">
    <property type="protein sequence ID" value="SJZ59487.1"/>
    <property type="molecule type" value="Genomic_DNA"/>
</dbReference>